<comment type="caution">
    <text evidence="2">The sequence shown here is derived from an EMBL/GenBank/DDBJ whole genome shotgun (WGS) entry which is preliminary data.</text>
</comment>
<name>A0A8K0GIQ4_IGNLU</name>
<feature type="compositionally biased region" description="Polar residues" evidence="1">
    <location>
        <begin position="1"/>
        <end position="13"/>
    </location>
</feature>
<proteinExistence type="predicted"/>
<protein>
    <submittedName>
        <fullName evidence="2">Uncharacterized protein</fullName>
    </submittedName>
</protein>
<evidence type="ECO:0000313" key="2">
    <source>
        <dbReference type="EMBL" id="KAF2903147.1"/>
    </source>
</evidence>
<evidence type="ECO:0000313" key="3">
    <source>
        <dbReference type="Proteomes" id="UP000801492"/>
    </source>
</evidence>
<dbReference type="EMBL" id="VTPC01001097">
    <property type="protein sequence ID" value="KAF2903147.1"/>
    <property type="molecule type" value="Genomic_DNA"/>
</dbReference>
<reference evidence="2" key="1">
    <citation type="submission" date="2019-08" db="EMBL/GenBank/DDBJ databases">
        <title>The genome of the North American firefly Photinus pyralis.</title>
        <authorList>
            <consortium name="Photinus pyralis genome working group"/>
            <person name="Fallon T.R."/>
            <person name="Sander Lower S.E."/>
            <person name="Weng J.-K."/>
        </authorList>
    </citation>
    <scope>NUCLEOTIDE SEQUENCE</scope>
    <source>
        <strain evidence="2">TRF0915ILg1</strain>
        <tissue evidence="2">Whole body</tissue>
    </source>
</reference>
<feature type="region of interest" description="Disordered" evidence="1">
    <location>
        <begin position="1"/>
        <end position="40"/>
    </location>
</feature>
<dbReference type="OrthoDB" id="6780897at2759"/>
<organism evidence="2 3">
    <name type="scientific">Ignelater luminosus</name>
    <name type="common">Cucubano</name>
    <name type="synonym">Pyrophorus luminosus</name>
    <dbReference type="NCBI Taxonomy" id="2038154"/>
    <lineage>
        <taxon>Eukaryota</taxon>
        <taxon>Metazoa</taxon>
        <taxon>Ecdysozoa</taxon>
        <taxon>Arthropoda</taxon>
        <taxon>Hexapoda</taxon>
        <taxon>Insecta</taxon>
        <taxon>Pterygota</taxon>
        <taxon>Neoptera</taxon>
        <taxon>Endopterygota</taxon>
        <taxon>Coleoptera</taxon>
        <taxon>Polyphaga</taxon>
        <taxon>Elateriformia</taxon>
        <taxon>Elateroidea</taxon>
        <taxon>Elateridae</taxon>
        <taxon>Agrypninae</taxon>
        <taxon>Pyrophorini</taxon>
        <taxon>Ignelater</taxon>
    </lineage>
</organism>
<dbReference type="Proteomes" id="UP000801492">
    <property type="component" value="Unassembled WGS sequence"/>
</dbReference>
<dbReference type="AlphaFoldDB" id="A0A8K0GIQ4"/>
<evidence type="ECO:0000256" key="1">
    <source>
        <dbReference type="SAM" id="MobiDB-lite"/>
    </source>
</evidence>
<sequence length="157" mass="17552">MKRTQTGTRSAMNHSKAVKKNIKKEKLANEAQTAADGKNSKEMYKKIRQIAGNQRNTNDLPLKDKNGINIYTVNEQVERWHEYLILNIESVDTQLPEAVDSAELSINTDPSTRKEITNALLEMKNGKSAGNDMSTADILKIGVNTTVDILKPLIDKK</sequence>
<gene>
    <name evidence="2" type="ORF">ILUMI_03037</name>
</gene>
<keyword evidence="3" id="KW-1185">Reference proteome</keyword>
<accession>A0A8K0GIQ4</accession>